<evidence type="ECO:0000313" key="15">
    <source>
        <dbReference type="Proteomes" id="UP000188533"/>
    </source>
</evidence>
<feature type="transmembrane region" description="Helical" evidence="12">
    <location>
        <begin position="1231"/>
        <end position="1251"/>
    </location>
</feature>
<comment type="subcellular location">
    <subcellularLocation>
        <location evidence="1">Membrane</location>
        <topology evidence="1">Multi-pass membrane protein</topology>
    </subcellularLocation>
    <subcellularLocation>
        <location evidence="2">Preautophagosomal structure membrane</location>
        <topology evidence="2">Peripheral membrane protein</topology>
    </subcellularLocation>
</comment>
<feature type="region of interest" description="Disordered" evidence="11">
    <location>
        <begin position="1023"/>
        <end position="1214"/>
    </location>
</feature>
<evidence type="ECO:0000256" key="6">
    <source>
        <dbReference type="ARBA" id="ARBA00022989"/>
    </source>
</evidence>
<dbReference type="Gene3D" id="1.20.1250.20">
    <property type="entry name" value="MFS general substrate transporter like domains"/>
    <property type="match status" value="1"/>
</dbReference>
<dbReference type="FunFam" id="1.20.1250.20:FF:000117">
    <property type="entry name" value="MFS hexose transporter"/>
    <property type="match status" value="1"/>
</dbReference>
<feature type="transmembrane region" description="Helical" evidence="12">
    <location>
        <begin position="1564"/>
        <end position="1585"/>
    </location>
</feature>
<dbReference type="STRING" id="5353.A0A1Q3ECH0"/>
<dbReference type="InterPro" id="IPR005828">
    <property type="entry name" value="MFS_sugar_transport-like"/>
</dbReference>
<evidence type="ECO:0000313" key="14">
    <source>
        <dbReference type="EMBL" id="GAW04907.1"/>
    </source>
</evidence>
<dbReference type="EMBL" id="BDGU01000215">
    <property type="protein sequence ID" value="GAW04907.1"/>
    <property type="molecule type" value="Genomic_DNA"/>
</dbReference>
<dbReference type="InterPro" id="IPR045326">
    <property type="entry name" value="ATG17-like_dom"/>
</dbReference>
<feature type="transmembrane region" description="Helical" evidence="12">
    <location>
        <begin position="1271"/>
        <end position="1290"/>
    </location>
</feature>
<evidence type="ECO:0000256" key="9">
    <source>
        <dbReference type="ARBA" id="ARBA00049119"/>
    </source>
</evidence>
<keyword evidence="4" id="KW-0813">Transport</keyword>
<feature type="coiled-coil region" evidence="10">
    <location>
        <begin position="745"/>
        <end position="786"/>
    </location>
</feature>
<feature type="transmembrane region" description="Helical" evidence="12">
    <location>
        <begin position="1346"/>
        <end position="1363"/>
    </location>
</feature>
<evidence type="ECO:0000256" key="1">
    <source>
        <dbReference type="ARBA" id="ARBA00004141"/>
    </source>
</evidence>
<dbReference type="GO" id="GO:0034045">
    <property type="term" value="C:phagophore assembly site membrane"/>
    <property type="evidence" value="ECO:0007669"/>
    <property type="project" value="UniProtKB-SubCell"/>
</dbReference>
<dbReference type="InterPro" id="IPR003663">
    <property type="entry name" value="Sugar/inositol_transpt"/>
</dbReference>
<sequence length="1914" mass="212755">MIQICRAEDGQIFQRNATVRDIERTGSLEAFVQQETGVEAEAVLAYLTDGRRLTSHNVRELAGSQDQSIFVFNKYYLDYDLEEVLRRLLVEAAFQPPIEESIAATPPFRPSQLATSYLRTAHAHHEQLNHLAISLQFQFEAARIASRALDMNVLAILDTFEGIATASRKELARQASLLAGLEADLEIISRVSINTEFVSPAVRKAIEAGEKQRTLGDYVSNVKMKQVAETCAKTHDDLQSRFEEVEQAAPNDTDKIIHRARDIFNEVADATHSLENPNPESDLILKELKQLDANLRDELQSMVEVKNNFTRQVVTALRHISVLNNDIVQIPPVLAALQASFRGKNSFSHIQRLHNMLYAYGATVVEIVRRKEFFYQRAQNILDVMAKLSSSERKRRQVYRSDIHGQLPFETRGMEVDPVPTIDFSSSLGDDTDSAYSLERADVDGLLHVLDDLEELSRTSNDGAALSAVRECKASLDKLVAKMDGLESGFDRIAERSLLSASRVSQSRRRSYEADEQMYQEVVDRLRNTQDAKTHQEAQFQEERTELKGEIHRLQADVRESGAETAGERDRADRLERELHQVRAQLESESSARRILETRLQDHTADADEQRAQLEKALADVTEQTRISEVLRSELAQVRSGFADVKALEERNSNKIKTLLEEQEANLRRLGESQARGDNLEEQIRMARKESQEVKDALREAAEDKAHLLKAQASEHDRIMRDHIAEADGDRAVLERQFFEVKVQKDHAERQLRDARSQLDVAHADTVGLKEELQRVEHELREANRTESLLRGDLKSGKSSQSEYELRLEDSERLIAQILNVALAFRTSHIKAMSIAQAIALSAHPNSFKMGQSSSMADSLFSPGMRQNIILNVDEPPPLDPSDPVMTLDALRAFDHDLFLEAIAKTGSSVRKWQKQCKEYRERAKGKISFRNFAKGDLALFLPTRNSVSKPWAAFNVSFPHYFLQATGHLAEQLRTREWIVARITSITERVVDRDDPTSNPYSLGDGVKYYMLEVEDWTQPVHDKRKVSKKRNSDQKPSLASSTPALPSGPPEPEVEDTFQVAPTTSSHLASRTRSNSSPSNARPSSLSRLLAQASPEVTPQPFPTSENRPNSPTSSPPPPPSPQLPKLISSPQVNSPQSPLRPGSRASRLSTTSRFSGGRIAPFGSVSSGSSTNKANPTTALSDQNLVSSPSSAGINIKRNDATFPSPGGSPSDMTKIDILAKRSKFQSIPVPISGFTTMAPGVVASAAADSGINHLLDPRKKWYNNRRILALNGWIVLLLITSSTNGYDGSMMNGLQSLSQWQNYFNHPSTHELGLLNAIQNIGALAAYPFAPYLSDGIGRRPTVFIGAAIMCIATALQGASQSEGMFVGARFLIGFGLTFAANAAPMLVSELSYPLYRAQLTATYNSLWYAGAIIAAWTTFGTFKINSTWAWRIPSVLQGLPSVLQVLLIWFVPESPRYLVHKGKEEEALNVLAYYHADGNRDDPLVQYEFNEIKTAIDYDRTVAANVGWKSLFNTPGNRKRMRIIIAIAFFSQWSGNGLASYYLNQILNDINIKDSTTQLLINGILAIWNLICALIASSMVERLGRRFMFLFSGIGMLVFFTSQTIVFAQFQINAQPAAAHSVIAFIFLFYACYDVAFTPLIVAYTVEILPYPLRAKGFNVFNFVISLALIFNQYANPIALAAITWKYYIIYCCWIAFECVFLYLYVVETKGLTLEETAAIFDGEHATNEILGQGLHAAGKHEGKHSGMCPHNILFVSLLVFIAWVNAFPLHQGLGLDKLENGYVNLNYRDVASSCTNSVKTGAACLLAGGELGANPFADLSCARAVVTTDIPPGCMACLSEYGKKVQQKAKQITKAALDKVKTTGTEVKTKVQAKVSDVGDKAKEKVSRIRDQANEKASHVKDKVFGIM</sequence>
<feature type="compositionally biased region" description="Low complexity" evidence="11">
    <location>
        <begin position="1038"/>
        <end position="1047"/>
    </location>
</feature>
<dbReference type="Proteomes" id="UP000188533">
    <property type="component" value="Unassembled WGS sequence"/>
</dbReference>
<feature type="compositionally biased region" description="Polar residues" evidence="11">
    <location>
        <begin position="1167"/>
        <end position="1196"/>
    </location>
</feature>
<evidence type="ECO:0000256" key="11">
    <source>
        <dbReference type="SAM" id="MobiDB-lite"/>
    </source>
</evidence>
<feature type="transmembrane region" description="Helical" evidence="12">
    <location>
        <begin position="1375"/>
        <end position="1399"/>
    </location>
</feature>
<keyword evidence="8 12" id="KW-0472">Membrane</keyword>
<feature type="transmembrane region" description="Helical" evidence="12">
    <location>
        <begin position="1411"/>
        <end position="1429"/>
    </location>
</feature>
<evidence type="ECO:0000256" key="8">
    <source>
        <dbReference type="ARBA" id="ARBA00023136"/>
    </source>
</evidence>
<feature type="transmembrane region" description="Helical" evidence="12">
    <location>
        <begin position="1758"/>
        <end position="1776"/>
    </location>
</feature>
<feature type="transmembrane region" description="Helical" evidence="12">
    <location>
        <begin position="1663"/>
        <end position="1680"/>
    </location>
</feature>
<keyword evidence="7" id="KW-0072">Autophagy</keyword>
<evidence type="ECO:0000256" key="2">
    <source>
        <dbReference type="ARBA" id="ARBA00004623"/>
    </source>
</evidence>
<dbReference type="GO" id="GO:0006914">
    <property type="term" value="P:autophagy"/>
    <property type="evidence" value="ECO:0007669"/>
    <property type="project" value="UniProtKB-KW"/>
</dbReference>
<dbReference type="SUPFAM" id="SSF103473">
    <property type="entry name" value="MFS general substrate transporter"/>
    <property type="match status" value="1"/>
</dbReference>
<dbReference type="InterPro" id="IPR020846">
    <property type="entry name" value="MFS_dom"/>
</dbReference>
<evidence type="ECO:0000256" key="12">
    <source>
        <dbReference type="SAM" id="Phobius"/>
    </source>
</evidence>
<proteinExistence type="inferred from homology"/>
<feature type="compositionally biased region" description="Low complexity" evidence="11">
    <location>
        <begin position="1070"/>
        <end position="1097"/>
    </location>
</feature>
<keyword evidence="10" id="KW-0175">Coiled coil</keyword>
<feature type="coiled-coil region" evidence="10">
    <location>
        <begin position="537"/>
        <end position="704"/>
    </location>
</feature>
<dbReference type="PANTHER" id="PTHR48022:SF64">
    <property type="entry name" value="MAJOR FACILITATOR SUPERFAMILY (MFS) PROFILE DOMAIN-CONTAINING PROTEIN"/>
    <property type="match status" value="1"/>
</dbReference>
<keyword evidence="15" id="KW-1185">Reference proteome</keyword>
<comment type="catalytic activity">
    <reaction evidence="9">
        <text>myo-inositol(out) + H(+)(out) = myo-inositol(in) + H(+)(in)</text>
        <dbReference type="Rhea" id="RHEA:60364"/>
        <dbReference type="ChEBI" id="CHEBI:15378"/>
        <dbReference type="ChEBI" id="CHEBI:17268"/>
    </reaction>
</comment>
<gene>
    <name evidence="14" type="ORF">LENED_006726</name>
</gene>
<dbReference type="GO" id="GO:0005351">
    <property type="term" value="F:carbohydrate:proton symporter activity"/>
    <property type="evidence" value="ECO:0007669"/>
    <property type="project" value="TreeGrafter"/>
</dbReference>
<feature type="compositionally biased region" description="Pro residues" evidence="11">
    <location>
        <begin position="1116"/>
        <end position="1125"/>
    </location>
</feature>
<dbReference type="Pfam" id="PF04108">
    <property type="entry name" value="ATG17_like"/>
    <property type="match status" value="1"/>
</dbReference>
<feature type="domain" description="Major facilitator superfamily (MFS) profile" evidence="13">
    <location>
        <begin position="1277"/>
        <end position="1715"/>
    </location>
</feature>
<comment type="similarity">
    <text evidence="3">Belongs to the major facilitator superfamily. Sugar transporter (TC 2.A.1.1) family.</text>
</comment>
<organism evidence="14 15">
    <name type="scientific">Lentinula edodes</name>
    <name type="common">Shiitake mushroom</name>
    <name type="synonym">Lentinus edodes</name>
    <dbReference type="NCBI Taxonomy" id="5353"/>
    <lineage>
        <taxon>Eukaryota</taxon>
        <taxon>Fungi</taxon>
        <taxon>Dikarya</taxon>
        <taxon>Basidiomycota</taxon>
        <taxon>Agaricomycotina</taxon>
        <taxon>Agaricomycetes</taxon>
        <taxon>Agaricomycetidae</taxon>
        <taxon>Agaricales</taxon>
        <taxon>Marasmiineae</taxon>
        <taxon>Omphalotaceae</taxon>
        <taxon>Lentinula</taxon>
    </lineage>
</organism>
<evidence type="ECO:0000259" key="13">
    <source>
        <dbReference type="PROSITE" id="PS50850"/>
    </source>
</evidence>
<evidence type="ECO:0000256" key="4">
    <source>
        <dbReference type="ARBA" id="ARBA00022448"/>
    </source>
</evidence>
<keyword evidence="5 12" id="KW-0812">Transmembrane</keyword>
<dbReference type="NCBIfam" id="TIGR00879">
    <property type="entry name" value="SP"/>
    <property type="match status" value="1"/>
</dbReference>
<evidence type="ECO:0000256" key="7">
    <source>
        <dbReference type="ARBA" id="ARBA00023006"/>
    </source>
</evidence>
<reference evidence="14 15" key="1">
    <citation type="submission" date="2016-08" db="EMBL/GenBank/DDBJ databases">
        <authorList>
            <consortium name="Lentinula edodes genome sequencing consortium"/>
            <person name="Sakamoto Y."/>
            <person name="Nakade K."/>
            <person name="Sato S."/>
            <person name="Yoshida Y."/>
            <person name="Miyazaki K."/>
            <person name="Natsume S."/>
            <person name="Konno N."/>
        </authorList>
    </citation>
    <scope>NUCLEOTIDE SEQUENCE [LARGE SCALE GENOMIC DNA]</scope>
    <source>
        <strain evidence="14 15">NBRC 111202</strain>
    </source>
</reference>
<name>A0A1Q3ECH0_LENED</name>
<dbReference type="PANTHER" id="PTHR48022">
    <property type="entry name" value="PLASTIDIC GLUCOSE TRANSPORTER 4"/>
    <property type="match status" value="1"/>
</dbReference>
<dbReference type="Pfam" id="PF00083">
    <property type="entry name" value="Sugar_tr"/>
    <property type="match status" value="1"/>
</dbReference>
<dbReference type="Pfam" id="PF10377">
    <property type="entry name" value="ATG11"/>
    <property type="match status" value="1"/>
</dbReference>
<dbReference type="Gene3D" id="1.10.1740.120">
    <property type="match status" value="1"/>
</dbReference>
<dbReference type="InterPro" id="IPR019460">
    <property type="entry name" value="Atg11_C"/>
</dbReference>
<dbReference type="InterPro" id="IPR036259">
    <property type="entry name" value="MFS_trans_sf"/>
</dbReference>
<accession>A0A1Q3ECH0</accession>
<protein>
    <submittedName>
        <fullName evidence="14">Autophagy-related protein 11</fullName>
    </submittedName>
</protein>
<feature type="transmembrane region" description="Helical" evidence="12">
    <location>
        <begin position="1627"/>
        <end position="1651"/>
    </location>
</feature>
<reference evidence="14 15" key="2">
    <citation type="submission" date="2017-02" db="EMBL/GenBank/DDBJ databases">
        <title>A genome survey and senescence transcriptome analysis in Lentinula edodes.</title>
        <authorList>
            <person name="Sakamoto Y."/>
            <person name="Nakade K."/>
            <person name="Sato S."/>
            <person name="Yoshida Y."/>
            <person name="Miyazaki K."/>
            <person name="Natsume S."/>
            <person name="Konno N."/>
        </authorList>
    </citation>
    <scope>NUCLEOTIDE SEQUENCE [LARGE SCALE GENOMIC DNA]</scope>
    <source>
        <strain evidence="14 15">NBRC 111202</strain>
    </source>
</reference>
<feature type="transmembrane region" description="Helical" evidence="12">
    <location>
        <begin position="1528"/>
        <end position="1548"/>
    </location>
</feature>
<comment type="caution">
    <text evidence="14">The sequence shown here is derived from an EMBL/GenBank/DDBJ whole genome shotgun (WGS) entry which is preliminary data.</text>
</comment>
<dbReference type="PROSITE" id="PS50850">
    <property type="entry name" value="MFS"/>
    <property type="match status" value="1"/>
</dbReference>
<feature type="transmembrane region" description="Helical" evidence="12">
    <location>
        <begin position="1592"/>
        <end position="1615"/>
    </location>
</feature>
<evidence type="ECO:0000256" key="5">
    <source>
        <dbReference type="ARBA" id="ARBA00022692"/>
    </source>
</evidence>
<dbReference type="InterPro" id="IPR050360">
    <property type="entry name" value="MFS_Sugar_Transporters"/>
</dbReference>
<evidence type="ECO:0000256" key="10">
    <source>
        <dbReference type="SAM" id="Coils"/>
    </source>
</evidence>
<keyword evidence="6 12" id="KW-1133">Transmembrane helix</keyword>
<evidence type="ECO:0000256" key="3">
    <source>
        <dbReference type="ARBA" id="ARBA00010992"/>
    </source>
</evidence>
<feature type="compositionally biased region" description="Low complexity" evidence="11">
    <location>
        <begin position="1105"/>
        <end position="1115"/>
    </location>
</feature>
<feature type="transmembrane region" description="Helical" evidence="12">
    <location>
        <begin position="1692"/>
        <end position="1711"/>
    </location>
</feature>